<dbReference type="EMBL" id="LT629785">
    <property type="protein sequence ID" value="SDU12078.1"/>
    <property type="molecule type" value="Genomic_DNA"/>
</dbReference>
<dbReference type="RefSeq" id="WP_090194456.1">
    <property type="nucleotide sequence ID" value="NZ_LT629785.1"/>
</dbReference>
<sequence length="200" mass="22237">MQRRDFLQIAVMLGGITASGLARALASSAGEAPAALRHITPLQRQQIAVLAELVIPRTDTPGAVDAGVPAFIEHILSAWYTDTEYRIFSEGLQTLEREAQQRFGKPFVNLDEARQTSLLAEQEIHARDQLRLHPPRQRSAAEKPLIDEHAPFFNKLKELVVVGYYTSEVAALSEMVYLPVPNAYRGEATLVDSAGKQYIW</sequence>
<name>A0A1H2FYF4_9PSED</name>
<dbReference type="Proteomes" id="UP000243232">
    <property type="component" value="Chromosome I"/>
</dbReference>
<evidence type="ECO:0000313" key="2">
    <source>
        <dbReference type="Proteomes" id="UP000243232"/>
    </source>
</evidence>
<organism evidence="1 2">
    <name type="scientific">Pseudomonas pohangensis</name>
    <dbReference type="NCBI Taxonomy" id="364197"/>
    <lineage>
        <taxon>Bacteria</taxon>
        <taxon>Pseudomonadati</taxon>
        <taxon>Pseudomonadota</taxon>
        <taxon>Gammaproteobacteria</taxon>
        <taxon>Pseudomonadales</taxon>
        <taxon>Pseudomonadaceae</taxon>
        <taxon>Pseudomonas</taxon>
    </lineage>
</organism>
<protein>
    <submittedName>
        <fullName evidence="1">Gluconate 2-dehydrogenase subunit 3</fullName>
    </submittedName>
</protein>
<dbReference type="Pfam" id="PF13618">
    <property type="entry name" value="Gluconate_2-dh3"/>
    <property type="match status" value="1"/>
</dbReference>
<gene>
    <name evidence="1" type="ORF">SAMN05216296_1891</name>
</gene>
<dbReference type="OrthoDB" id="6385145at2"/>
<dbReference type="STRING" id="364197.SAMN05216296_1891"/>
<evidence type="ECO:0000313" key="1">
    <source>
        <dbReference type="EMBL" id="SDU12078.1"/>
    </source>
</evidence>
<dbReference type="AlphaFoldDB" id="A0A1H2FYF4"/>
<proteinExistence type="predicted"/>
<dbReference type="InterPro" id="IPR027056">
    <property type="entry name" value="Gluconate_2DH_su3"/>
</dbReference>
<keyword evidence="2" id="KW-1185">Reference proteome</keyword>
<reference evidence="2" key="1">
    <citation type="submission" date="2016-10" db="EMBL/GenBank/DDBJ databases">
        <authorList>
            <person name="Varghese N."/>
            <person name="Submissions S."/>
        </authorList>
    </citation>
    <scope>NUCLEOTIDE SEQUENCE [LARGE SCALE GENOMIC DNA]</scope>
    <source>
        <strain evidence="2">DSM 17875</strain>
    </source>
</reference>
<accession>A0A1H2FYF4</accession>